<dbReference type="PANTHER" id="PTHR34220:SF7">
    <property type="entry name" value="SENSOR HISTIDINE KINASE YPDA"/>
    <property type="match status" value="1"/>
</dbReference>
<keyword evidence="5" id="KW-0418">Kinase</keyword>
<evidence type="ECO:0000313" key="9">
    <source>
        <dbReference type="EMBL" id="PYI56420.1"/>
    </source>
</evidence>
<name>A0A2V5KMK7_9BACL</name>
<dbReference type="SUPFAM" id="SSF158472">
    <property type="entry name" value="HAMP domain-like"/>
    <property type="match status" value="1"/>
</dbReference>
<keyword evidence="4" id="KW-0808">Transferase</keyword>
<dbReference type="PANTHER" id="PTHR34220">
    <property type="entry name" value="SENSOR HISTIDINE KINASE YPDA"/>
    <property type="match status" value="1"/>
</dbReference>
<dbReference type="GO" id="GO:0000155">
    <property type="term" value="F:phosphorelay sensor kinase activity"/>
    <property type="evidence" value="ECO:0007669"/>
    <property type="project" value="InterPro"/>
</dbReference>
<dbReference type="SUPFAM" id="SSF55874">
    <property type="entry name" value="ATPase domain of HSP90 chaperone/DNA topoisomerase II/histidine kinase"/>
    <property type="match status" value="1"/>
</dbReference>
<keyword evidence="3" id="KW-0597">Phosphoprotein</keyword>
<feature type="transmembrane region" description="Helical" evidence="7">
    <location>
        <begin position="331"/>
        <end position="354"/>
    </location>
</feature>
<dbReference type="Pfam" id="PF00672">
    <property type="entry name" value="HAMP"/>
    <property type="match status" value="1"/>
</dbReference>
<comment type="caution">
    <text evidence="9">The sequence shown here is derived from an EMBL/GenBank/DDBJ whole genome shotgun (WGS) entry which is preliminary data.</text>
</comment>
<keyword evidence="2" id="KW-1003">Cell membrane</keyword>
<evidence type="ECO:0000256" key="2">
    <source>
        <dbReference type="ARBA" id="ARBA00022475"/>
    </source>
</evidence>
<keyword evidence="10" id="KW-1185">Reference proteome</keyword>
<dbReference type="EMBL" id="QJVJ01000002">
    <property type="protein sequence ID" value="PYI56420.1"/>
    <property type="molecule type" value="Genomic_DNA"/>
</dbReference>
<dbReference type="InterPro" id="IPR050640">
    <property type="entry name" value="Bact_2-comp_sensor_kinase"/>
</dbReference>
<dbReference type="Gene3D" id="6.10.340.10">
    <property type="match status" value="1"/>
</dbReference>
<dbReference type="SMART" id="SM00304">
    <property type="entry name" value="HAMP"/>
    <property type="match status" value="1"/>
</dbReference>
<comment type="subcellular location">
    <subcellularLocation>
        <location evidence="1">Cell membrane</location>
        <topology evidence="1">Multi-pass membrane protein</topology>
    </subcellularLocation>
</comment>
<dbReference type="Gene3D" id="3.30.565.10">
    <property type="entry name" value="Histidine kinase-like ATPase, C-terminal domain"/>
    <property type="match status" value="1"/>
</dbReference>
<dbReference type="InterPro" id="IPR010559">
    <property type="entry name" value="Sig_transdc_His_kin_internal"/>
</dbReference>
<evidence type="ECO:0000256" key="3">
    <source>
        <dbReference type="ARBA" id="ARBA00022553"/>
    </source>
</evidence>
<accession>A0A2V5KMK7</accession>
<sequence length="629" mass="71259">MRNPAKSLGIRLFRHRPLSSRPNPFIMKRRTYYSGRTEPAMTFALPGRRPLRAKLSAKMFAICFVLVESIILLLGFSYYRYSSATLLEAQTEYAKQMVQKSDEYLQLNLTNIRSFFLSVANDNRLRNGTRPEIRSWLSENLIYFMPNASHIHLLVGDRDIVSTAANSWELPSSDYLMQRLSSVIHRGELVWIGPYFSPASGYTVSVAMDVSAPGGARHLLLVDLDLPKLYRALIPDTASHMQGSLLLLGDDSRLVYARPPYGSYSVFDKSFALTGIPESLFHARWLQYDYHGPQSQELFLTRSRTNFVGWQVVWVMDKKTLLGPLQRLVNYTWLLVGLSFLLSLAIAWLISVLISRPIRRIASTMNDVSKGNLDASIQMPRSDELGFLAAQFNRMVARIRQLVEDLRYTEEQRKIADFKALQAQIKPHFLFNTLNTISVVARQGDLNKADSLISALTDQLQYSLDASPAPIPFRDELRSMESYIVLMAARYPGSFDFESDVDPNVLDYWFPKFALQPLVENAIFHGLVPAGRRGTLFIGASDHGDCWDIMIEDGGVGMPEAKLARLVGQLEGNEPSERIGVTNVHRRLRLLFGDRYRIRIESSPDAGTRLLLTLPIVRDPGQIAMQGKW</sequence>
<dbReference type="InterPro" id="IPR003660">
    <property type="entry name" value="HAMP_dom"/>
</dbReference>
<keyword evidence="7" id="KW-1133">Transmembrane helix</keyword>
<reference evidence="9 10" key="1">
    <citation type="submission" date="2018-05" db="EMBL/GenBank/DDBJ databases">
        <title>Paenibacillus flagellatus sp. nov., isolated from selenium mineral soil.</title>
        <authorList>
            <person name="Dai X."/>
        </authorList>
    </citation>
    <scope>NUCLEOTIDE SEQUENCE [LARGE SCALE GENOMIC DNA]</scope>
    <source>
        <strain evidence="9 10">DXL2</strain>
    </source>
</reference>
<dbReference type="AlphaFoldDB" id="A0A2V5KMK7"/>
<evidence type="ECO:0000256" key="1">
    <source>
        <dbReference type="ARBA" id="ARBA00004651"/>
    </source>
</evidence>
<evidence type="ECO:0000256" key="4">
    <source>
        <dbReference type="ARBA" id="ARBA00022679"/>
    </source>
</evidence>
<evidence type="ECO:0000313" key="10">
    <source>
        <dbReference type="Proteomes" id="UP000247476"/>
    </source>
</evidence>
<proteinExistence type="predicted"/>
<dbReference type="InterPro" id="IPR036890">
    <property type="entry name" value="HATPase_C_sf"/>
</dbReference>
<evidence type="ECO:0000259" key="8">
    <source>
        <dbReference type="PROSITE" id="PS50885"/>
    </source>
</evidence>
<evidence type="ECO:0000256" key="5">
    <source>
        <dbReference type="ARBA" id="ARBA00022777"/>
    </source>
</evidence>
<dbReference type="PROSITE" id="PS50885">
    <property type="entry name" value="HAMP"/>
    <property type="match status" value="1"/>
</dbReference>
<dbReference type="InterPro" id="IPR003594">
    <property type="entry name" value="HATPase_dom"/>
</dbReference>
<dbReference type="Pfam" id="PF02518">
    <property type="entry name" value="HATPase_c"/>
    <property type="match status" value="1"/>
</dbReference>
<evidence type="ECO:0000256" key="6">
    <source>
        <dbReference type="ARBA" id="ARBA00023136"/>
    </source>
</evidence>
<keyword evidence="7" id="KW-0812">Transmembrane</keyword>
<dbReference type="Proteomes" id="UP000247476">
    <property type="component" value="Unassembled WGS sequence"/>
</dbReference>
<dbReference type="CDD" id="cd06225">
    <property type="entry name" value="HAMP"/>
    <property type="match status" value="1"/>
</dbReference>
<gene>
    <name evidence="9" type="ORF">DLM86_05440</name>
</gene>
<evidence type="ECO:0000256" key="7">
    <source>
        <dbReference type="SAM" id="Phobius"/>
    </source>
</evidence>
<feature type="domain" description="HAMP" evidence="8">
    <location>
        <begin position="352"/>
        <end position="404"/>
    </location>
</feature>
<dbReference type="GO" id="GO:0005886">
    <property type="term" value="C:plasma membrane"/>
    <property type="evidence" value="ECO:0007669"/>
    <property type="project" value="UniProtKB-SubCell"/>
</dbReference>
<feature type="transmembrane region" description="Helical" evidence="7">
    <location>
        <begin position="59"/>
        <end position="79"/>
    </location>
</feature>
<keyword evidence="6 7" id="KW-0472">Membrane</keyword>
<organism evidence="9 10">
    <name type="scientific">Paenibacillus flagellatus</name>
    <dbReference type="NCBI Taxonomy" id="2211139"/>
    <lineage>
        <taxon>Bacteria</taxon>
        <taxon>Bacillati</taxon>
        <taxon>Bacillota</taxon>
        <taxon>Bacilli</taxon>
        <taxon>Bacillales</taxon>
        <taxon>Paenibacillaceae</taxon>
        <taxon>Paenibacillus</taxon>
    </lineage>
</organism>
<protein>
    <recommendedName>
        <fullName evidence="8">HAMP domain-containing protein</fullName>
    </recommendedName>
</protein>
<dbReference type="Pfam" id="PF06580">
    <property type="entry name" value="His_kinase"/>
    <property type="match status" value="1"/>
</dbReference>